<keyword evidence="1" id="KW-0156">Chromatin regulator</keyword>
<sequence>MTDIPSLKTHAESQLASIPPFGGAPTVPYANGSPALDGPVDDEESSTIKCICRFPDDDGSTVLCEKCDTWQHIVCYYESRDVPDVHECADCSPRQLDSKRAADVQRQLREVHNAGERKGRPKTATKSHKKKIKDAPGAVQTNGWGIHTNTDIHYVATRKSESPRDLPPPAKRPKTGHRASGSVNVLSQTPNFAPTVRKRASSTMYNGHQSPVKSPTSPQTNGYAIEEFSPEFLRLYRQPEPQPIPSNSYADIRITDEIFTWLKDREKLAEATNGMEPGQVFQRVEKSIEELDELAPVITKRTEEDPNIVAHGLHPKWEFLTVESPVATGSYIGELKGQIGKKVEYKDDPSNRWELLQHPEPFVFFPPHLPIYIDARREGTILRYTRRSCNPNMTIKIFTQSPELGCHFCFIAIDDIQPGEELTIGWDLSPEIRQLLSNSVTNGDLRKEGFKKVEQFANWVACVLANFGGCACDPQAPHKGRECLLERARPTTTQSESVLNLHKPTKGRRSKKNQISPLSTGHAVNSRANSEAFHRDAHDDDHADLRSTSGSTRSKQGSRDNTPGTHFSLDGVDIKNSDREKRKIQQQERLFEQLEYDEQHGGKRRKRHSGGSTLNTPTVGSVKHLGHPDPFPPTTSNHKQRTPNGCNTRKSVGINGSRGSSSKTTGGSMQSPKPRPVYADASTQTERTNHSSPPMSPALIQPPSQPPISFKRKLLLQAKEERLQREKRRSVKREVESPALRDVIESKPIEAPAASPSHLGPDPDGADWNGLDTSQDGPQFKDTATTAAFGQSAEPVPAPGSVEQEDVEMKDSIPLPANDEGASTPSKVNEPEGPIPPPPPWPSASSHTHTTPAQLQRPADLAIQLPPTPDFSSNTPTLATPSVVTPGSVNSVITGGLLAQSPSALAPPAPFASPSISSAVAGPTRKKFSLSDYMSRKKKLDQGTQSSGQSSGSPPNPMDISSTEPEPSQIHMAPSEVAMKVEAEAESEKLASHPHTAPSEAGPQVETDLDKLATTDAMDES</sequence>
<feature type="region of interest" description="Disordered" evidence="2">
    <location>
        <begin position="494"/>
        <end position="707"/>
    </location>
</feature>
<accession>A0A6A6QCK4</accession>
<feature type="compositionally biased region" description="Basic residues" evidence="2">
    <location>
        <begin position="119"/>
        <end position="132"/>
    </location>
</feature>
<dbReference type="GO" id="GO:0006325">
    <property type="term" value="P:chromatin organization"/>
    <property type="evidence" value="ECO:0007669"/>
    <property type="project" value="UniProtKB-KW"/>
</dbReference>
<dbReference type="Gene3D" id="2.170.270.10">
    <property type="entry name" value="SET domain"/>
    <property type="match status" value="1"/>
</dbReference>
<dbReference type="InterPro" id="IPR013083">
    <property type="entry name" value="Znf_RING/FYVE/PHD"/>
</dbReference>
<feature type="compositionally biased region" description="Basic and acidic residues" evidence="2">
    <location>
        <begin position="532"/>
        <end position="545"/>
    </location>
</feature>
<feature type="region of interest" description="Disordered" evidence="2">
    <location>
        <begin position="1"/>
        <end position="41"/>
    </location>
</feature>
<dbReference type="PANTHER" id="PTHR46462">
    <property type="entry name" value="UPSET, ISOFORM A"/>
    <property type="match status" value="1"/>
</dbReference>
<feature type="compositionally biased region" description="Pro residues" evidence="2">
    <location>
        <begin position="833"/>
        <end position="842"/>
    </location>
</feature>
<feature type="region of interest" description="Disordered" evidence="2">
    <location>
        <begin position="113"/>
        <end position="145"/>
    </location>
</feature>
<feature type="region of interest" description="Disordered" evidence="2">
    <location>
        <begin position="202"/>
        <end position="221"/>
    </location>
</feature>
<name>A0A6A6QCK4_9PEZI</name>
<dbReference type="InterPro" id="IPR001214">
    <property type="entry name" value="SET_dom"/>
</dbReference>
<evidence type="ECO:0000313" key="5">
    <source>
        <dbReference type="Proteomes" id="UP000799750"/>
    </source>
</evidence>
<feature type="compositionally biased region" description="Polar residues" evidence="2">
    <location>
        <begin position="771"/>
        <end position="789"/>
    </location>
</feature>
<dbReference type="AlphaFoldDB" id="A0A6A6QCK4"/>
<dbReference type="PANTHER" id="PTHR46462:SF3">
    <property type="entry name" value="UPSET, ISOFORM A"/>
    <property type="match status" value="1"/>
</dbReference>
<dbReference type="Proteomes" id="UP000799750">
    <property type="component" value="Unassembled WGS sequence"/>
</dbReference>
<dbReference type="Pfam" id="PF00856">
    <property type="entry name" value="SET"/>
    <property type="match status" value="1"/>
</dbReference>
<feature type="compositionally biased region" description="Polar residues" evidence="2">
    <location>
        <begin position="681"/>
        <end position="693"/>
    </location>
</feature>
<feature type="compositionally biased region" description="Basic and acidic residues" evidence="2">
    <location>
        <begin position="572"/>
        <end position="601"/>
    </location>
</feature>
<dbReference type="GO" id="GO:0070210">
    <property type="term" value="C:Rpd3L-Expanded complex"/>
    <property type="evidence" value="ECO:0007669"/>
    <property type="project" value="TreeGrafter"/>
</dbReference>
<dbReference type="Gene3D" id="3.30.40.10">
    <property type="entry name" value="Zinc/RING finger domain, C3HC4 (zinc finger)"/>
    <property type="match status" value="1"/>
</dbReference>
<feature type="region of interest" description="Disordered" evidence="2">
    <location>
        <begin position="721"/>
        <end position="1021"/>
    </location>
</feature>
<evidence type="ECO:0000259" key="3">
    <source>
        <dbReference type="PROSITE" id="PS50280"/>
    </source>
</evidence>
<feature type="compositionally biased region" description="Polar residues" evidence="2">
    <location>
        <begin position="870"/>
        <end position="893"/>
    </location>
</feature>
<feature type="compositionally biased region" description="Polar residues" evidence="2">
    <location>
        <begin position="513"/>
        <end position="529"/>
    </location>
</feature>
<dbReference type="EMBL" id="MU004199">
    <property type="protein sequence ID" value="KAF2489393.1"/>
    <property type="molecule type" value="Genomic_DNA"/>
</dbReference>
<dbReference type="GO" id="GO:0006355">
    <property type="term" value="P:regulation of DNA-templated transcription"/>
    <property type="evidence" value="ECO:0007669"/>
    <property type="project" value="TreeGrafter"/>
</dbReference>
<feature type="region of interest" description="Disordered" evidence="2">
    <location>
        <begin position="157"/>
        <end position="187"/>
    </location>
</feature>
<dbReference type="InterPro" id="IPR046341">
    <property type="entry name" value="SET_dom_sf"/>
</dbReference>
<reference evidence="4" key="1">
    <citation type="journal article" date="2020" name="Stud. Mycol.">
        <title>101 Dothideomycetes genomes: a test case for predicting lifestyles and emergence of pathogens.</title>
        <authorList>
            <person name="Haridas S."/>
            <person name="Albert R."/>
            <person name="Binder M."/>
            <person name="Bloem J."/>
            <person name="Labutti K."/>
            <person name="Salamov A."/>
            <person name="Andreopoulos B."/>
            <person name="Baker S."/>
            <person name="Barry K."/>
            <person name="Bills G."/>
            <person name="Bluhm B."/>
            <person name="Cannon C."/>
            <person name="Castanera R."/>
            <person name="Culley D."/>
            <person name="Daum C."/>
            <person name="Ezra D."/>
            <person name="Gonzalez J."/>
            <person name="Henrissat B."/>
            <person name="Kuo A."/>
            <person name="Liang C."/>
            <person name="Lipzen A."/>
            <person name="Lutzoni F."/>
            <person name="Magnuson J."/>
            <person name="Mondo S."/>
            <person name="Nolan M."/>
            <person name="Ohm R."/>
            <person name="Pangilinan J."/>
            <person name="Park H.-J."/>
            <person name="Ramirez L."/>
            <person name="Alfaro M."/>
            <person name="Sun H."/>
            <person name="Tritt A."/>
            <person name="Yoshinaga Y."/>
            <person name="Zwiers L.-H."/>
            <person name="Turgeon B."/>
            <person name="Goodwin S."/>
            <person name="Spatafora J."/>
            <person name="Crous P."/>
            <person name="Grigoriev I."/>
        </authorList>
    </citation>
    <scope>NUCLEOTIDE SEQUENCE</scope>
    <source>
        <strain evidence="4">CBS 269.34</strain>
    </source>
</reference>
<feature type="compositionally biased region" description="Low complexity" evidence="2">
    <location>
        <begin position="942"/>
        <end position="953"/>
    </location>
</feature>
<feature type="compositionally biased region" description="Basic and acidic residues" evidence="2">
    <location>
        <begin position="979"/>
        <end position="991"/>
    </location>
</feature>
<protein>
    <recommendedName>
        <fullName evidence="3">SET domain-containing protein</fullName>
    </recommendedName>
</protein>
<gene>
    <name evidence="4" type="ORF">BU16DRAFT_180904</name>
</gene>
<dbReference type="SUPFAM" id="SSF82199">
    <property type="entry name" value="SET domain"/>
    <property type="match status" value="1"/>
</dbReference>
<dbReference type="GO" id="GO:0034967">
    <property type="term" value="C:Set3 complex"/>
    <property type="evidence" value="ECO:0007669"/>
    <property type="project" value="TreeGrafter"/>
</dbReference>
<feature type="compositionally biased region" description="Polar residues" evidence="2">
    <location>
        <begin position="546"/>
        <end position="565"/>
    </location>
</feature>
<keyword evidence="5" id="KW-1185">Reference proteome</keyword>
<dbReference type="InterPro" id="IPR011011">
    <property type="entry name" value="Znf_FYVE_PHD"/>
</dbReference>
<evidence type="ECO:0000313" key="4">
    <source>
        <dbReference type="EMBL" id="KAF2489393.1"/>
    </source>
</evidence>
<feature type="compositionally biased region" description="Polar residues" evidence="2">
    <location>
        <begin position="634"/>
        <end position="650"/>
    </location>
</feature>
<organism evidence="4 5">
    <name type="scientific">Lophium mytilinum</name>
    <dbReference type="NCBI Taxonomy" id="390894"/>
    <lineage>
        <taxon>Eukaryota</taxon>
        <taxon>Fungi</taxon>
        <taxon>Dikarya</taxon>
        <taxon>Ascomycota</taxon>
        <taxon>Pezizomycotina</taxon>
        <taxon>Dothideomycetes</taxon>
        <taxon>Pleosporomycetidae</taxon>
        <taxon>Mytilinidiales</taxon>
        <taxon>Mytilinidiaceae</taxon>
        <taxon>Lophium</taxon>
    </lineage>
</organism>
<dbReference type="PROSITE" id="PS50280">
    <property type="entry name" value="SET"/>
    <property type="match status" value="1"/>
</dbReference>
<evidence type="ECO:0000256" key="1">
    <source>
        <dbReference type="ARBA" id="ARBA00022853"/>
    </source>
</evidence>
<feature type="compositionally biased region" description="Low complexity" evidence="2">
    <location>
        <begin position="843"/>
        <end position="853"/>
    </location>
</feature>
<dbReference type="SUPFAM" id="SSF57903">
    <property type="entry name" value="FYVE/PHD zinc finger"/>
    <property type="match status" value="1"/>
</dbReference>
<dbReference type="OrthoDB" id="1928087at2759"/>
<dbReference type="SMART" id="SM00317">
    <property type="entry name" value="SET"/>
    <property type="match status" value="1"/>
</dbReference>
<evidence type="ECO:0000256" key="2">
    <source>
        <dbReference type="SAM" id="MobiDB-lite"/>
    </source>
</evidence>
<proteinExistence type="predicted"/>
<feature type="compositionally biased region" description="Low complexity" evidence="2">
    <location>
        <begin position="657"/>
        <end position="668"/>
    </location>
</feature>
<feature type="domain" description="SET" evidence="3">
    <location>
        <begin position="121"/>
        <end position="427"/>
    </location>
</feature>
<feature type="compositionally biased region" description="Basic residues" evidence="2">
    <location>
        <begin position="503"/>
        <end position="512"/>
    </location>
</feature>